<dbReference type="SUPFAM" id="SSF50715">
    <property type="entry name" value="Ribosomal protein L25-like"/>
    <property type="match status" value="1"/>
</dbReference>
<reference evidence="10" key="1">
    <citation type="submission" date="2017-09" db="EMBL/GenBank/DDBJ databases">
        <title>Depth-based differentiation of microbial function through sediment-hosted aquifers and enrichment of novel symbionts in the deep terrestrial subsurface.</title>
        <authorList>
            <person name="Probst A.J."/>
            <person name="Ladd B."/>
            <person name="Jarett J.K."/>
            <person name="Geller-Mcgrath D.E."/>
            <person name="Sieber C.M.K."/>
            <person name="Emerson J.B."/>
            <person name="Anantharaman K."/>
            <person name="Thomas B.C."/>
            <person name="Malmstrom R."/>
            <person name="Stieglmeier M."/>
            <person name="Klingl A."/>
            <person name="Woyke T."/>
            <person name="Ryan C.M."/>
            <person name="Banfield J.F."/>
        </authorList>
    </citation>
    <scope>NUCLEOTIDE SEQUENCE [LARGE SCALE GENOMIC DNA]</scope>
</reference>
<evidence type="ECO:0000259" key="7">
    <source>
        <dbReference type="Pfam" id="PF01386"/>
    </source>
</evidence>
<comment type="function">
    <text evidence="5">This is one of the proteins that binds to the 5S RNA in the ribosome where it forms part of the central protuberance.</text>
</comment>
<dbReference type="AlphaFoldDB" id="A0A2M7TGP3"/>
<evidence type="ECO:0000313" key="9">
    <source>
        <dbReference type="EMBL" id="PIZ45256.1"/>
    </source>
</evidence>
<gene>
    <name evidence="5" type="primary">rplY</name>
    <name evidence="5" type="synonym">ctc</name>
    <name evidence="9" type="ORF">COY31_00730</name>
</gene>
<dbReference type="InterPro" id="IPR020056">
    <property type="entry name" value="Rbsml_bL25/Gln-tRNA_synth_N"/>
</dbReference>
<dbReference type="EMBL" id="PFNM01000013">
    <property type="protein sequence ID" value="PIZ45256.1"/>
    <property type="molecule type" value="Genomic_DNA"/>
</dbReference>
<dbReference type="Gene3D" id="2.170.120.20">
    <property type="entry name" value="Ribosomal protein L25, beta domain"/>
    <property type="match status" value="1"/>
</dbReference>
<proteinExistence type="inferred from homology"/>
<comment type="caution">
    <text evidence="9">The sequence shown here is derived from an EMBL/GenBank/DDBJ whole genome shotgun (WGS) entry which is preliminary data.</text>
</comment>
<organism evidence="9 10">
    <name type="scientific">Candidatus Wolfebacteria bacterium CG_4_10_14_0_2_um_filter_39_18</name>
    <dbReference type="NCBI Taxonomy" id="1975061"/>
    <lineage>
        <taxon>Bacteria</taxon>
        <taxon>Candidatus Wolfeibacteriota</taxon>
    </lineage>
</organism>
<keyword evidence="4 5" id="KW-0687">Ribonucleoprotein</keyword>
<evidence type="ECO:0000256" key="4">
    <source>
        <dbReference type="ARBA" id="ARBA00023274"/>
    </source>
</evidence>
<evidence type="ECO:0000256" key="2">
    <source>
        <dbReference type="ARBA" id="ARBA00022884"/>
    </source>
</evidence>
<dbReference type="CDD" id="cd00495">
    <property type="entry name" value="Ribosomal_L25_TL5_CTC"/>
    <property type="match status" value="1"/>
</dbReference>
<dbReference type="Proteomes" id="UP000230553">
    <property type="component" value="Unassembled WGS sequence"/>
</dbReference>
<dbReference type="HAMAP" id="MF_01334">
    <property type="entry name" value="Ribosomal_bL25_CTC"/>
    <property type="match status" value="1"/>
</dbReference>
<dbReference type="InterPro" id="IPR020057">
    <property type="entry name" value="Ribosomal_bL25_b-dom"/>
</dbReference>
<dbReference type="InterPro" id="IPR020930">
    <property type="entry name" value="Ribosomal_uL5_bac-type"/>
</dbReference>
<evidence type="ECO:0000259" key="8">
    <source>
        <dbReference type="Pfam" id="PF14693"/>
    </source>
</evidence>
<dbReference type="GO" id="GO:0008097">
    <property type="term" value="F:5S rRNA binding"/>
    <property type="evidence" value="ECO:0007669"/>
    <property type="project" value="InterPro"/>
</dbReference>
<keyword evidence="2 5" id="KW-0694">RNA-binding</keyword>
<dbReference type="Pfam" id="PF14693">
    <property type="entry name" value="Ribosomal_TL5_C"/>
    <property type="match status" value="1"/>
</dbReference>
<feature type="region of interest" description="Disordered" evidence="6">
    <location>
        <begin position="189"/>
        <end position="214"/>
    </location>
</feature>
<dbReference type="NCBIfam" id="TIGR00731">
    <property type="entry name" value="bL25_bact_ctc"/>
    <property type="match status" value="1"/>
</dbReference>
<evidence type="ECO:0000256" key="6">
    <source>
        <dbReference type="SAM" id="MobiDB-lite"/>
    </source>
</evidence>
<evidence type="ECO:0000256" key="1">
    <source>
        <dbReference type="ARBA" id="ARBA00022730"/>
    </source>
</evidence>
<dbReference type="Pfam" id="PF01386">
    <property type="entry name" value="Ribosomal_L25p"/>
    <property type="match status" value="1"/>
</dbReference>
<dbReference type="PANTHER" id="PTHR33284:SF1">
    <property type="entry name" value="RIBOSOMAL PROTEIN L25_GLN-TRNA SYNTHETASE, ANTI-CODON-BINDING DOMAIN-CONTAINING PROTEIN"/>
    <property type="match status" value="1"/>
</dbReference>
<dbReference type="InterPro" id="IPR011035">
    <property type="entry name" value="Ribosomal_bL25/Gln-tRNA_synth"/>
</dbReference>
<protein>
    <recommendedName>
        <fullName evidence="5">Large ribosomal subunit protein bL25</fullName>
    </recommendedName>
    <alternativeName>
        <fullName evidence="5">General stress protein CTC</fullName>
    </alternativeName>
</protein>
<dbReference type="PANTHER" id="PTHR33284">
    <property type="entry name" value="RIBOSOMAL PROTEIN L25/GLN-TRNA SYNTHETASE, ANTI-CODON-BINDING DOMAIN-CONTAINING PROTEIN"/>
    <property type="match status" value="1"/>
</dbReference>
<dbReference type="InterPro" id="IPR037121">
    <property type="entry name" value="Ribosomal_bL25_C"/>
</dbReference>
<dbReference type="Gene3D" id="2.40.240.10">
    <property type="entry name" value="Ribosomal Protein L25, Chain P"/>
    <property type="match status" value="1"/>
</dbReference>
<comment type="similarity">
    <text evidence="5">Belongs to the bacterial ribosomal protein bL25 family. CTC subfamily.</text>
</comment>
<dbReference type="GO" id="GO:0003735">
    <property type="term" value="F:structural constituent of ribosome"/>
    <property type="evidence" value="ECO:0007669"/>
    <property type="project" value="InterPro"/>
</dbReference>
<evidence type="ECO:0000256" key="5">
    <source>
        <dbReference type="HAMAP-Rule" id="MF_01334"/>
    </source>
</evidence>
<evidence type="ECO:0000256" key="3">
    <source>
        <dbReference type="ARBA" id="ARBA00022980"/>
    </source>
</evidence>
<evidence type="ECO:0000313" key="10">
    <source>
        <dbReference type="Proteomes" id="UP000230553"/>
    </source>
</evidence>
<keyword evidence="3 5" id="KW-0689">Ribosomal protein</keyword>
<feature type="domain" description="Large ribosomal subunit protein bL25 beta" evidence="8">
    <location>
        <begin position="96"/>
        <end position="179"/>
    </location>
</feature>
<name>A0A2M7TGP3_9BACT</name>
<comment type="subunit">
    <text evidence="5">Part of the 50S ribosomal subunit; part of the 5S rRNA/L5/L18/L25 subcomplex. Contacts the 5S rRNA. Binds to the 5S rRNA independently of L5 and L18.</text>
</comment>
<keyword evidence="1 5" id="KW-0699">rRNA-binding</keyword>
<dbReference type="InterPro" id="IPR001021">
    <property type="entry name" value="Ribosomal_bL25_long"/>
</dbReference>
<accession>A0A2M7TGP3</accession>
<sequence>MELTAQKREIMGKAVKTLRDGGFIPAELYGKEFKNIHLSVSEKDFNKIFNEAGESTIVNLSIDGEKIPVLVNDIFTDALTNKISHIDFYRVRMDEKTEVSAPLEFIGEAQAVKEKKGILIKAMHELEVRALPADLPRNIEIDISNLAEIGESIHVKDIKPIKGVEILAEPEAVIVTVTEIIEEVVEEKPASVEEVKVEGEEKKIEKTEEEQEKK</sequence>
<dbReference type="GO" id="GO:0006412">
    <property type="term" value="P:translation"/>
    <property type="evidence" value="ECO:0007669"/>
    <property type="project" value="UniProtKB-UniRule"/>
</dbReference>
<dbReference type="GO" id="GO:0022625">
    <property type="term" value="C:cytosolic large ribosomal subunit"/>
    <property type="evidence" value="ECO:0007669"/>
    <property type="project" value="TreeGrafter"/>
</dbReference>
<dbReference type="InterPro" id="IPR029751">
    <property type="entry name" value="Ribosomal_L25_dom"/>
</dbReference>
<feature type="domain" description="Large ribosomal subunit protein bL25 L25" evidence="7">
    <location>
        <begin position="3"/>
        <end position="88"/>
    </location>
</feature>